<evidence type="ECO:0000313" key="2">
    <source>
        <dbReference type="Proteomes" id="UP000595814"/>
    </source>
</evidence>
<accession>A0AC61MXK1</accession>
<reference evidence="1 2" key="1">
    <citation type="journal article" date="2022" name="Int. J. Syst. Evol. Microbiol.">
        <title>Miniphocaeibacter halophilus sp. nov., an ammonium-tolerant acetate-producing bacterium isolated from a biogas system.</title>
        <authorList>
            <person name="Schnurer A."/>
            <person name="Singh A."/>
            <person name="Bi S."/>
            <person name="Qiao W."/>
            <person name="Westerholm M."/>
        </authorList>
    </citation>
    <scope>NUCLEOTIDE SEQUENCE [LARGE SCALE GENOMIC DNA]</scope>
    <source>
        <strain evidence="1 2">AMB_01</strain>
    </source>
</reference>
<keyword evidence="2" id="KW-1185">Reference proteome</keyword>
<organism evidence="1 2">
    <name type="scientific">Miniphocaeibacter halophilus</name>
    <dbReference type="NCBI Taxonomy" id="2931922"/>
    <lineage>
        <taxon>Bacteria</taxon>
        <taxon>Bacillati</taxon>
        <taxon>Bacillota</taxon>
        <taxon>Tissierellia</taxon>
        <taxon>Tissierellales</taxon>
        <taxon>Peptoniphilaceae</taxon>
        <taxon>Miniphocaeibacter</taxon>
    </lineage>
</organism>
<name>A0AC61MXK1_9FIRM</name>
<proteinExistence type="predicted"/>
<evidence type="ECO:0000313" key="1">
    <source>
        <dbReference type="EMBL" id="QQK08066.1"/>
    </source>
</evidence>
<dbReference type="Proteomes" id="UP000595814">
    <property type="component" value="Chromosome"/>
</dbReference>
<dbReference type="EMBL" id="CP066744">
    <property type="protein sequence ID" value="QQK08066.1"/>
    <property type="molecule type" value="Genomic_DNA"/>
</dbReference>
<gene>
    <name evidence="1" type="ORF">JFY71_00590</name>
</gene>
<sequence>MKKFKYFNIRDIIIIYIILVIFSIIISYYNLIIGVLSFIVTAYMGFYGYKVIYSSEKNFELFIEKFNEQFDEITRRAIFTMPFSLVILNEKGKITWYNTKFKNIFGETEKSYINIDIRNMFKEANIEELFSGKEYIEVDYEGKFYKFFINVFSDESGESNALLYGVDYTEEFRLSKEILNNSLAVISINIDNYDELYENTEVNHRPLVFAKIDGIINSFIQVYDGFSIKFEQDNYLLAMSYENLRKVMDNKFNILDEVRDLDEGNKIPPTLSIGVGTKEVSPSENYKSARACINIAIGRGGDQAVVKIEDHYEYFGGKNQSAIKSSSVKARVMSNGLEKLIEQGGDVFIMGHRNPDMDSIGSCLGVMEIANIVGKKSYIVLDKITPAINKIYNSVLENYPDENIKDRFIKPEEAIELCKSDSTVVVLDHHRRTHSECPELLDLSENIVLIDHHRRGGDYIENTVLTYLEPHASSTSELVTELLLYMSEKLKIPKIVAEGLLAGITVDTKNFILQTGVRTFEAASILKRQGADSIAVKQLFKDSVDTVKTKGEVVYNAKIYREKIAIGILDEEVSESILIAAQSADELLNIDNIVASFVLTKDNDKVHISGRSLGEISVQLILEKLDGGGHLTSAGAQVEGSIEEVLKILEKVIDEYLEEDNNENNTNR</sequence>
<protein>
    <submittedName>
        <fullName evidence="1">DHH family phosphoesterase</fullName>
    </submittedName>
</protein>